<dbReference type="InterPro" id="IPR002160">
    <property type="entry name" value="Prot_inh_Kunz-lg"/>
</dbReference>
<feature type="signal peptide" evidence="2">
    <location>
        <begin position="1"/>
        <end position="26"/>
    </location>
</feature>
<dbReference type="MEROPS" id="I03.030"/>
<dbReference type="InterPro" id="IPR011065">
    <property type="entry name" value="Kunitz_inhibitor_STI-like_sf"/>
</dbReference>
<dbReference type="AlphaFoldDB" id="A0A061G2L0"/>
<evidence type="ECO:0000256" key="1">
    <source>
        <dbReference type="ARBA" id="ARBA00005440"/>
    </source>
</evidence>
<dbReference type="STRING" id="3641.A0A061G2L0"/>
<dbReference type="PANTHER" id="PTHR33107">
    <property type="entry name" value="KUNITZ TRYPSIN INHIBITOR 2"/>
    <property type="match status" value="1"/>
</dbReference>
<evidence type="ECO:0000313" key="4">
    <source>
        <dbReference type="Proteomes" id="UP000026915"/>
    </source>
</evidence>
<dbReference type="PANTHER" id="PTHR33107:SF28">
    <property type="entry name" value="CYSTEINE PROTEASE INHIBITOR 8-LIKE"/>
    <property type="match status" value="1"/>
</dbReference>
<dbReference type="PROSITE" id="PS00283">
    <property type="entry name" value="SOYBEAN_KUNITZ"/>
    <property type="match status" value="1"/>
</dbReference>
<dbReference type="InParanoid" id="A0A061G2L0"/>
<dbReference type="PRINTS" id="PR00291">
    <property type="entry name" value="KUNITZINHBTR"/>
</dbReference>
<dbReference type="Pfam" id="PF00197">
    <property type="entry name" value="Kunitz_legume"/>
    <property type="match status" value="1"/>
</dbReference>
<dbReference type="eggNOG" id="ENOG502QWSQ">
    <property type="taxonomic scope" value="Eukaryota"/>
</dbReference>
<keyword evidence="4" id="KW-1185">Reference proteome</keyword>
<dbReference type="OMA" id="GHGWPFF"/>
<evidence type="ECO:0000256" key="2">
    <source>
        <dbReference type="SAM" id="SignalP"/>
    </source>
</evidence>
<feature type="chain" id="PRO_5001598751" evidence="2">
    <location>
        <begin position="27"/>
        <end position="219"/>
    </location>
</feature>
<gene>
    <name evidence="3" type="ORF">TCM_012671</name>
</gene>
<comment type="similarity">
    <text evidence="1">Belongs to the protease inhibitor I3 (leguminous Kunitz-type inhibitor) family.</text>
</comment>
<keyword evidence="2" id="KW-0732">Signal</keyword>
<dbReference type="Gramene" id="EOY21249">
    <property type="protein sequence ID" value="EOY21249"/>
    <property type="gene ID" value="TCM_012671"/>
</dbReference>
<protein>
    <submittedName>
        <fullName evidence="3">21 kDa seed protein, putative</fullName>
    </submittedName>
</protein>
<dbReference type="EMBL" id="CM001881">
    <property type="protein sequence ID" value="EOY21249.1"/>
    <property type="molecule type" value="Genomic_DNA"/>
</dbReference>
<dbReference type="Proteomes" id="UP000026915">
    <property type="component" value="Chromosome 3"/>
</dbReference>
<dbReference type="GO" id="GO:0004866">
    <property type="term" value="F:endopeptidase inhibitor activity"/>
    <property type="evidence" value="ECO:0007669"/>
    <property type="project" value="InterPro"/>
</dbReference>
<accession>A0A061G2L0</accession>
<dbReference type="SMART" id="SM00452">
    <property type="entry name" value="STI"/>
    <property type="match status" value="1"/>
</dbReference>
<evidence type="ECO:0000313" key="3">
    <source>
        <dbReference type="EMBL" id="EOY21249.1"/>
    </source>
</evidence>
<reference evidence="3 4" key="1">
    <citation type="journal article" date="2013" name="Genome Biol.">
        <title>The genome sequence of the most widely cultivated cacao type and its use to identify candidate genes regulating pod color.</title>
        <authorList>
            <person name="Motamayor J.C."/>
            <person name="Mockaitis K."/>
            <person name="Schmutz J."/>
            <person name="Haiminen N."/>
            <person name="Iii D.L."/>
            <person name="Cornejo O."/>
            <person name="Findley S.D."/>
            <person name="Zheng P."/>
            <person name="Utro F."/>
            <person name="Royaert S."/>
            <person name="Saski C."/>
            <person name="Jenkins J."/>
            <person name="Podicheti R."/>
            <person name="Zhao M."/>
            <person name="Scheffler B.E."/>
            <person name="Stack J.C."/>
            <person name="Feltus F.A."/>
            <person name="Mustiga G.M."/>
            <person name="Amores F."/>
            <person name="Phillips W."/>
            <person name="Marelli J.P."/>
            <person name="May G.D."/>
            <person name="Shapiro H."/>
            <person name="Ma J."/>
            <person name="Bustamante C.D."/>
            <person name="Schnell R.J."/>
            <person name="Main D."/>
            <person name="Gilbert D."/>
            <person name="Parida L."/>
            <person name="Kuhn D.N."/>
        </authorList>
    </citation>
    <scope>NUCLEOTIDE SEQUENCE [LARGE SCALE GENOMIC DNA]</scope>
    <source>
        <strain evidence="4">cv. Matina 1-6</strain>
    </source>
</reference>
<dbReference type="HOGENOM" id="CLU_090145_1_0_1"/>
<organism evidence="3 4">
    <name type="scientific">Theobroma cacao</name>
    <name type="common">Cacao</name>
    <name type="synonym">Cocoa</name>
    <dbReference type="NCBI Taxonomy" id="3641"/>
    <lineage>
        <taxon>Eukaryota</taxon>
        <taxon>Viridiplantae</taxon>
        <taxon>Streptophyta</taxon>
        <taxon>Embryophyta</taxon>
        <taxon>Tracheophyta</taxon>
        <taxon>Spermatophyta</taxon>
        <taxon>Magnoliopsida</taxon>
        <taxon>eudicotyledons</taxon>
        <taxon>Gunneridae</taxon>
        <taxon>Pentapetalae</taxon>
        <taxon>rosids</taxon>
        <taxon>malvids</taxon>
        <taxon>Malvales</taxon>
        <taxon>Malvaceae</taxon>
        <taxon>Byttnerioideae</taxon>
        <taxon>Theobroma</taxon>
    </lineage>
</organism>
<dbReference type="Gene3D" id="2.80.10.50">
    <property type="match status" value="1"/>
</dbReference>
<sequence>MKTTIAAALLLSLFAIQSDFFVVANATNKPVLDTDGEELRTGVEYYVVSALWAAGGGGLALGRSRNQSCPDIVVQRRSELDYGIPVIFSPVKPNDVFIRVSTDLIIEFVPLRDSLCLTTAVWKLDDYDQSTGKWWVIAGRVAGDAGPHTFPNWFKIEKNGVFGYKFTYCPSVCDSCTTLCSDIGRYEDNGQIRLGLSDQGWPFVFTKATRAIKQVVGKQ</sequence>
<name>A0A061G2L0_THECC</name>
<dbReference type="SUPFAM" id="SSF50386">
    <property type="entry name" value="STI-like"/>
    <property type="match status" value="1"/>
</dbReference>
<proteinExistence type="inferred from homology"/>